<sequence length="155" mass="17406">MKLNDNMREMLANEYVESHLDESLDVIARSGFVAVEDCYILNFTIGKIGNFSRNDFPDATGFECFVNSIHVEDLVSNSPLAQAVEFVRTIFNSWRESGVLTAIISADDLSVVTKIHLKRQGQSWLSDDVDDYMDAIVSVDSTEDFRGEIMKIVGE</sequence>
<dbReference type="RefSeq" id="WP_223990731.1">
    <property type="nucleotide sequence ID" value="NZ_CAJZAG010000007.1"/>
</dbReference>
<dbReference type="EMBL" id="CAJZAG010000007">
    <property type="protein sequence ID" value="CAG9176743.1"/>
    <property type="molecule type" value="Genomic_DNA"/>
</dbReference>
<comment type="caution">
    <text evidence="1">The sequence shown here is derived from an EMBL/GenBank/DDBJ whole genome shotgun (WGS) entry which is preliminary data.</text>
</comment>
<reference evidence="1 2" key="1">
    <citation type="submission" date="2021-08" db="EMBL/GenBank/DDBJ databases">
        <authorList>
            <person name="Peeters C."/>
        </authorList>
    </citation>
    <scope>NUCLEOTIDE SEQUENCE [LARGE SCALE GENOMIC DNA]</scope>
    <source>
        <strain evidence="1 2">LMG 32289</strain>
    </source>
</reference>
<accession>A0ABM8X9Q2</accession>
<organism evidence="1 2">
    <name type="scientific">Cupriavidus pampae</name>
    <dbReference type="NCBI Taxonomy" id="659251"/>
    <lineage>
        <taxon>Bacteria</taxon>
        <taxon>Pseudomonadati</taxon>
        <taxon>Pseudomonadota</taxon>
        <taxon>Betaproteobacteria</taxon>
        <taxon>Burkholderiales</taxon>
        <taxon>Burkholderiaceae</taxon>
        <taxon>Cupriavidus</taxon>
    </lineage>
</organism>
<dbReference type="Proteomes" id="UP000706525">
    <property type="component" value="Unassembled WGS sequence"/>
</dbReference>
<protein>
    <submittedName>
        <fullName evidence="1">Uncharacterized protein</fullName>
    </submittedName>
</protein>
<gene>
    <name evidence="1" type="ORF">LMG32289_03624</name>
</gene>
<name>A0ABM8X9Q2_9BURK</name>
<proteinExistence type="predicted"/>
<evidence type="ECO:0000313" key="1">
    <source>
        <dbReference type="EMBL" id="CAG9176743.1"/>
    </source>
</evidence>
<evidence type="ECO:0000313" key="2">
    <source>
        <dbReference type="Proteomes" id="UP000706525"/>
    </source>
</evidence>
<keyword evidence="2" id="KW-1185">Reference proteome</keyword>